<dbReference type="InterPro" id="IPR037066">
    <property type="entry name" value="Plug_dom_sf"/>
</dbReference>
<evidence type="ECO:0000256" key="5">
    <source>
        <dbReference type="SAM" id="SignalP"/>
    </source>
</evidence>
<evidence type="ECO:0000256" key="4">
    <source>
        <dbReference type="SAM" id="MobiDB-lite"/>
    </source>
</evidence>
<feature type="signal peptide" evidence="5">
    <location>
        <begin position="1"/>
        <end position="21"/>
    </location>
</feature>
<accession>A0A9X2RJ00</accession>
<evidence type="ECO:0000313" key="7">
    <source>
        <dbReference type="Proteomes" id="UP001142610"/>
    </source>
</evidence>
<feature type="chain" id="PRO_5040941404" evidence="5">
    <location>
        <begin position="22"/>
        <end position="914"/>
    </location>
</feature>
<feature type="compositionally biased region" description="Low complexity" evidence="4">
    <location>
        <begin position="713"/>
        <end position="737"/>
    </location>
</feature>
<keyword evidence="2" id="KW-0472">Membrane</keyword>
<evidence type="ECO:0000256" key="1">
    <source>
        <dbReference type="ARBA" id="ARBA00004442"/>
    </source>
</evidence>
<reference evidence="6" key="1">
    <citation type="submission" date="2022-07" db="EMBL/GenBank/DDBJ databases">
        <title>Parvularcula maris sp. nov., an algicidal bacterium isolated from seawater.</title>
        <authorList>
            <person name="Li F."/>
        </authorList>
    </citation>
    <scope>NUCLEOTIDE SEQUENCE</scope>
    <source>
        <strain evidence="6">BGMRC 0090</strain>
    </source>
</reference>
<dbReference type="RefSeq" id="WP_256620553.1">
    <property type="nucleotide sequence ID" value="NZ_JANIBC010000023.1"/>
</dbReference>
<protein>
    <submittedName>
        <fullName evidence="6">TonB-dependent receptor</fullName>
    </submittedName>
</protein>
<keyword evidence="7" id="KW-1185">Reference proteome</keyword>
<dbReference type="EMBL" id="JANIBC010000023">
    <property type="protein sequence ID" value="MCQ8186614.1"/>
    <property type="molecule type" value="Genomic_DNA"/>
</dbReference>
<comment type="subcellular location">
    <subcellularLocation>
        <location evidence="1">Cell outer membrane</location>
    </subcellularLocation>
</comment>
<dbReference type="Gene3D" id="2.40.170.20">
    <property type="entry name" value="TonB-dependent receptor, beta-barrel domain"/>
    <property type="match status" value="2"/>
</dbReference>
<dbReference type="AlphaFoldDB" id="A0A9X2RJ00"/>
<dbReference type="InterPro" id="IPR036942">
    <property type="entry name" value="Beta-barrel_TonB_sf"/>
</dbReference>
<evidence type="ECO:0000256" key="2">
    <source>
        <dbReference type="ARBA" id="ARBA00023136"/>
    </source>
</evidence>
<name>A0A9X2RJ00_9PROT</name>
<dbReference type="SUPFAM" id="SSF56935">
    <property type="entry name" value="Porins"/>
    <property type="match status" value="1"/>
</dbReference>
<gene>
    <name evidence="6" type="ORF">NOG11_14620</name>
</gene>
<feature type="region of interest" description="Disordered" evidence="4">
    <location>
        <begin position="666"/>
        <end position="756"/>
    </location>
</feature>
<sequence>MDKLLGATALGLILVMSHAAAQPLQVSQDANEDDLAEPRQQTDGDVIIVQGQRRRGVTLGTVEPELTLGEDEIEAYGASSLAELLEALAPETSSNRGRRGGGGRPLVLLNGRRISGFREIGRYPPEALARVEVLPEEAALSYGFSADQRIINFILKPNVTVKAAEGEAELPESGGTAETEGSFQRLTVDGDKRFSIDFRYEGRSPLLEEERDIVPDEPLLPFASPGNLGADVFGAPVGSLIGADPEVTVAALSGNGFGDFVPGERTLQNDQAFRTLIPESETFSLGLSRSQQFFADSVMTVSAEGEHFESDGLSGRGTAALNLPASSPFVPFADGVTLFTQAPSDRALLRETDRDRITGGLTVVSGLGRTNWTFAANVENQVTEVKSELGPDTSALQAAIDGGADPFAVIGGDVAIQTLETRNENLTASAEFILNAKTFELPAGDVTVSAQAGAFTRHLDTSSERAGAVTETELSRDTFSAQTSIDVPVFDAEDWRGQLSVNGNINLRDLSDFGTLVDWGGGFNWRPTDKLRFLASFTAEEGAPGIEELGAPVLVTPNARVFDFVTGQTVLVDVVTGGNADLTDDSRRVSKIGLQIKPFEERQFTVNFDYTQSLLKNEAQSFPALTAEIEAAFPERFTRDADGNLLSIDRRPINIEEVSRKQLQTRFSWSKRLGGGRRGGGRPSGRPPSPAAERAAPPQTERPAAQGAPIAATPQTTSQGPTPQRPTGQGSNDSGQRGRPGGGRPRGRVLGGGRPGGMGVTITHNLTIEDEVLIADGLPKLDLLNGSALGQNGGTPQHEVAISFRRWNKGLGMFVQGRWQSGTEVSGALTGGDDLDFASITDTDVRLSYDLGYNQSLMAAFPFLDNTRIAVGIDNLFDSRPTAETPDGQVPLRFQEDLTDPLGRTFEIELRKRF</sequence>
<feature type="compositionally biased region" description="Gly residues" evidence="4">
    <location>
        <begin position="738"/>
        <end position="756"/>
    </location>
</feature>
<organism evidence="6 7">
    <name type="scientific">Parvularcula maris</name>
    <dbReference type="NCBI Taxonomy" id="2965077"/>
    <lineage>
        <taxon>Bacteria</taxon>
        <taxon>Pseudomonadati</taxon>
        <taxon>Pseudomonadota</taxon>
        <taxon>Alphaproteobacteria</taxon>
        <taxon>Parvularculales</taxon>
        <taxon>Parvularculaceae</taxon>
        <taxon>Parvularcula</taxon>
    </lineage>
</organism>
<dbReference type="Gene3D" id="2.170.130.10">
    <property type="entry name" value="TonB-dependent receptor, plug domain"/>
    <property type="match status" value="1"/>
</dbReference>
<keyword evidence="6" id="KW-0675">Receptor</keyword>
<dbReference type="GO" id="GO:0009279">
    <property type="term" value="C:cell outer membrane"/>
    <property type="evidence" value="ECO:0007669"/>
    <property type="project" value="UniProtKB-SubCell"/>
</dbReference>
<comment type="caution">
    <text evidence="6">The sequence shown here is derived from an EMBL/GenBank/DDBJ whole genome shotgun (WGS) entry which is preliminary data.</text>
</comment>
<dbReference type="Proteomes" id="UP001142610">
    <property type="component" value="Unassembled WGS sequence"/>
</dbReference>
<keyword evidence="5" id="KW-0732">Signal</keyword>
<dbReference type="PANTHER" id="PTHR47234">
    <property type="match status" value="1"/>
</dbReference>
<proteinExistence type="predicted"/>
<dbReference type="PANTHER" id="PTHR47234:SF1">
    <property type="entry name" value="TONB-DEPENDENT RECEPTOR"/>
    <property type="match status" value="1"/>
</dbReference>
<keyword evidence="3" id="KW-0998">Cell outer membrane</keyword>
<evidence type="ECO:0000313" key="6">
    <source>
        <dbReference type="EMBL" id="MCQ8186614.1"/>
    </source>
</evidence>
<evidence type="ECO:0000256" key="3">
    <source>
        <dbReference type="ARBA" id="ARBA00023237"/>
    </source>
</evidence>